<comment type="caution">
    <text evidence="2">The sequence shown here is derived from an EMBL/GenBank/DDBJ whole genome shotgun (WGS) entry which is preliminary data.</text>
</comment>
<dbReference type="InterPro" id="IPR056010">
    <property type="entry name" value="DUF7588"/>
</dbReference>
<name>A0A1Q3DDQ2_CEPFO</name>
<dbReference type="Pfam" id="PF24496">
    <property type="entry name" value="DUF7588"/>
    <property type="match status" value="1"/>
</dbReference>
<dbReference type="EMBL" id="BDDD01006491">
    <property type="protein sequence ID" value="GAV90666.1"/>
    <property type="molecule type" value="Genomic_DNA"/>
</dbReference>
<evidence type="ECO:0000313" key="2">
    <source>
        <dbReference type="EMBL" id="GAV90666.1"/>
    </source>
</evidence>
<organism evidence="2 3">
    <name type="scientific">Cephalotus follicularis</name>
    <name type="common">Albany pitcher plant</name>
    <dbReference type="NCBI Taxonomy" id="3775"/>
    <lineage>
        <taxon>Eukaryota</taxon>
        <taxon>Viridiplantae</taxon>
        <taxon>Streptophyta</taxon>
        <taxon>Embryophyta</taxon>
        <taxon>Tracheophyta</taxon>
        <taxon>Spermatophyta</taxon>
        <taxon>Magnoliopsida</taxon>
        <taxon>eudicotyledons</taxon>
        <taxon>Gunneridae</taxon>
        <taxon>Pentapetalae</taxon>
        <taxon>rosids</taxon>
        <taxon>fabids</taxon>
        <taxon>Oxalidales</taxon>
        <taxon>Cephalotaceae</taxon>
        <taxon>Cephalotus</taxon>
    </lineage>
</organism>
<dbReference type="AlphaFoldDB" id="A0A1Q3DDQ2"/>
<reference evidence="3" key="1">
    <citation type="submission" date="2016-04" db="EMBL/GenBank/DDBJ databases">
        <title>Cephalotus genome sequencing.</title>
        <authorList>
            <person name="Fukushima K."/>
            <person name="Hasebe M."/>
            <person name="Fang X."/>
        </authorList>
    </citation>
    <scope>NUCLEOTIDE SEQUENCE [LARGE SCALE GENOMIC DNA]</scope>
    <source>
        <strain evidence="3">cv. St1</strain>
    </source>
</reference>
<protein>
    <recommendedName>
        <fullName evidence="1">DUF7588 domain-containing protein</fullName>
    </recommendedName>
</protein>
<feature type="domain" description="DUF7588" evidence="1">
    <location>
        <begin position="20"/>
        <end position="83"/>
    </location>
</feature>
<evidence type="ECO:0000313" key="3">
    <source>
        <dbReference type="Proteomes" id="UP000187406"/>
    </source>
</evidence>
<sequence length="134" mass="16463">MKPPSQLMAIIIDEPFEINKDLIRKDFLQEKYLRKRYIFFQKYSEIEQNNIRTAWYEYMIKIKAHVMFFDYLPIYKNQQENKKYFDKEEISKKKPISTEKIIKNDIPKIQDNEKQTIRMINTDKQKESSLLLLM</sequence>
<dbReference type="InParanoid" id="A0A1Q3DDQ2"/>
<dbReference type="Proteomes" id="UP000187406">
    <property type="component" value="Unassembled WGS sequence"/>
</dbReference>
<evidence type="ECO:0000259" key="1">
    <source>
        <dbReference type="Pfam" id="PF24496"/>
    </source>
</evidence>
<keyword evidence="3" id="KW-1185">Reference proteome</keyword>
<accession>A0A1Q3DDQ2</accession>
<gene>
    <name evidence="2" type="ORF">CFOL_v3_34072</name>
</gene>
<proteinExistence type="predicted"/>